<accession>A0A6J8BI85</accession>
<dbReference type="PANTHER" id="PTHR46947:SF1">
    <property type="entry name" value="WD REPEAT-CONTAINING PROTEIN 73"/>
    <property type="match status" value="1"/>
</dbReference>
<reference evidence="1 2" key="1">
    <citation type="submission" date="2020-06" db="EMBL/GenBank/DDBJ databases">
        <authorList>
            <person name="Li R."/>
            <person name="Bekaert M."/>
        </authorList>
    </citation>
    <scope>NUCLEOTIDE SEQUENCE [LARGE SCALE GENOMIC DNA]</scope>
    <source>
        <strain evidence="2">wild</strain>
    </source>
</reference>
<keyword evidence="2" id="KW-1185">Reference proteome</keyword>
<gene>
    <name evidence="1" type="ORF">MCOR_17754</name>
</gene>
<protein>
    <recommendedName>
        <fullName evidence="3">WD repeat-containing protein 73</fullName>
    </recommendedName>
</protein>
<organism evidence="1 2">
    <name type="scientific">Mytilus coruscus</name>
    <name type="common">Sea mussel</name>
    <dbReference type="NCBI Taxonomy" id="42192"/>
    <lineage>
        <taxon>Eukaryota</taxon>
        <taxon>Metazoa</taxon>
        <taxon>Spiralia</taxon>
        <taxon>Lophotrochozoa</taxon>
        <taxon>Mollusca</taxon>
        <taxon>Bivalvia</taxon>
        <taxon>Autobranchia</taxon>
        <taxon>Pteriomorphia</taxon>
        <taxon>Mytilida</taxon>
        <taxon>Mytiloidea</taxon>
        <taxon>Mytilidae</taxon>
        <taxon>Mytilinae</taxon>
        <taxon>Mytilus</taxon>
    </lineage>
</organism>
<dbReference type="InterPro" id="IPR042795">
    <property type="entry name" value="Wdr73"/>
</dbReference>
<dbReference type="InterPro" id="IPR015943">
    <property type="entry name" value="WD40/YVTN_repeat-like_dom_sf"/>
</dbReference>
<dbReference type="InterPro" id="IPR036322">
    <property type="entry name" value="WD40_repeat_dom_sf"/>
</dbReference>
<evidence type="ECO:0000313" key="1">
    <source>
        <dbReference type="EMBL" id="CAC5381897.1"/>
    </source>
</evidence>
<proteinExistence type="predicted"/>
<dbReference type="GO" id="GO:0005829">
    <property type="term" value="C:cytosol"/>
    <property type="evidence" value="ECO:0007669"/>
    <property type="project" value="TreeGrafter"/>
</dbReference>
<dbReference type="GO" id="GO:0000922">
    <property type="term" value="C:spindle pole"/>
    <property type="evidence" value="ECO:0007669"/>
    <property type="project" value="TreeGrafter"/>
</dbReference>
<evidence type="ECO:0008006" key="3">
    <source>
        <dbReference type="Google" id="ProtNLM"/>
    </source>
</evidence>
<dbReference type="Gene3D" id="2.130.10.10">
    <property type="entry name" value="YVTN repeat-like/Quinoprotein amine dehydrogenase"/>
    <property type="match status" value="2"/>
</dbReference>
<dbReference type="PANTHER" id="PTHR46947">
    <property type="entry name" value="WD REPEAT-CONTAINING PROTEIN 73"/>
    <property type="match status" value="1"/>
</dbReference>
<dbReference type="Proteomes" id="UP000507470">
    <property type="component" value="Unassembled WGS sequence"/>
</dbReference>
<dbReference type="OrthoDB" id="9822052at2759"/>
<evidence type="ECO:0000313" key="2">
    <source>
        <dbReference type="Proteomes" id="UP000507470"/>
    </source>
</evidence>
<dbReference type="AlphaFoldDB" id="A0A6J8BI85"/>
<sequence>MTSDDDDWFFDSVKNYRNLFMYDLQHPVTCMDWVDDKSLVVATSSDFRNEILELSVPDKLLSNDLESAGLLKDRDFRQKNGGFSTCKICCIKHIPQSSKVCTSDETNTGIQVWEIGSNGTDLIKPVESLKSQHVDKSNKKCFAKIAVNENNPSCIVFGSSLNNLCCLDVEKGTTHEVICDKTEFMETSVIREIRFIDFREKQVKADNDRNSNSNPVCEKDSYWTMDITVDLVYRLSSAGSIVISDVRNGNDSILQEINTQHQSKTKDTEISIKASPQQQQKVSLSGFDGNVYIYDTQKSPVHEFGYSFTEPIFNHQGHEKNCSDQSDIIKSLAHLWHPWKPGLIMSSASDGSLHAWEYCIPNT</sequence>
<dbReference type="EMBL" id="CACVKT020003142">
    <property type="protein sequence ID" value="CAC5381897.1"/>
    <property type="molecule type" value="Genomic_DNA"/>
</dbReference>
<dbReference type="SUPFAM" id="SSF50978">
    <property type="entry name" value="WD40 repeat-like"/>
    <property type="match status" value="1"/>
</dbReference>
<name>A0A6J8BI85_MYTCO</name>
<dbReference type="GO" id="GO:0031122">
    <property type="term" value="P:cytoplasmic microtubule organization"/>
    <property type="evidence" value="ECO:0007669"/>
    <property type="project" value="TreeGrafter"/>
</dbReference>